<dbReference type="EMBL" id="CP059075">
    <property type="protein sequence ID" value="QRE04469.1"/>
    <property type="molecule type" value="Genomic_DNA"/>
</dbReference>
<evidence type="ECO:0000256" key="1">
    <source>
        <dbReference type="ARBA" id="ARBA00004127"/>
    </source>
</evidence>
<feature type="transmembrane region" description="Helical" evidence="5">
    <location>
        <begin position="70"/>
        <end position="88"/>
    </location>
</feature>
<proteinExistence type="predicted"/>
<accession>A0A7U2NG04</accession>
<feature type="transmembrane region" description="Helical" evidence="5">
    <location>
        <begin position="118"/>
        <end position="135"/>
    </location>
</feature>
<evidence type="ECO:0000313" key="7">
    <source>
        <dbReference type="EMBL" id="QRE04469.1"/>
    </source>
</evidence>
<keyword evidence="2 5" id="KW-0812">Transmembrane</keyword>
<evidence type="ECO:0000256" key="4">
    <source>
        <dbReference type="ARBA" id="ARBA00023136"/>
    </source>
</evidence>
<dbReference type="GO" id="GO:0012505">
    <property type="term" value="C:endomembrane system"/>
    <property type="evidence" value="ECO:0007669"/>
    <property type="project" value="UniProtKB-SubCell"/>
</dbReference>
<dbReference type="PANTHER" id="PTHR39535">
    <property type="entry name" value="SPORULATION-DELAYING PROTEIN SDPB"/>
    <property type="match status" value="1"/>
</dbReference>
<dbReference type="InterPro" id="IPR011020">
    <property type="entry name" value="HTTM-like"/>
</dbReference>
<feature type="transmembrane region" description="Helical" evidence="5">
    <location>
        <begin position="248"/>
        <end position="274"/>
    </location>
</feature>
<protein>
    <submittedName>
        <fullName evidence="7">HTTM domain-containing protein</fullName>
    </submittedName>
</protein>
<gene>
    <name evidence="7" type="ORF">H0H26_02370</name>
</gene>
<evidence type="ECO:0000256" key="5">
    <source>
        <dbReference type="SAM" id="Phobius"/>
    </source>
</evidence>
<feature type="transmembrane region" description="Helical" evidence="5">
    <location>
        <begin position="12"/>
        <end position="31"/>
    </location>
</feature>
<comment type="subcellular location">
    <subcellularLocation>
        <location evidence="1">Endomembrane system</location>
        <topology evidence="1">Multi-pass membrane protein</topology>
    </subcellularLocation>
</comment>
<dbReference type="Proteomes" id="UP000596329">
    <property type="component" value="Chromosome"/>
</dbReference>
<dbReference type="AlphaFoldDB" id="A0A7U2NG04"/>
<feature type="transmembrane region" description="Helical" evidence="5">
    <location>
        <begin position="95"/>
        <end position="112"/>
    </location>
</feature>
<dbReference type="InterPro" id="IPR052964">
    <property type="entry name" value="Sporulation_signal_mat"/>
</dbReference>
<dbReference type="RefSeq" id="WP_071957583.1">
    <property type="nucleotide sequence ID" value="NZ_BJSX01000009.1"/>
</dbReference>
<feature type="transmembrane region" description="Helical" evidence="5">
    <location>
        <begin position="214"/>
        <end position="236"/>
    </location>
</feature>
<evidence type="ECO:0000313" key="8">
    <source>
        <dbReference type="Proteomes" id="UP000596329"/>
    </source>
</evidence>
<dbReference type="InterPro" id="IPR053934">
    <property type="entry name" value="HTTM_dom"/>
</dbReference>
<evidence type="ECO:0000256" key="3">
    <source>
        <dbReference type="ARBA" id="ARBA00022989"/>
    </source>
</evidence>
<dbReference type="Pfam" id="PF05090">
    <property type="entry name" value="HTTM"/>
    <property type="match status" value="1"/>
</dbReference>
<dbReference type="PANTHER" id="PTHR39535:SF2">
    <property type="entry name" value="HTTM DOMAIN-CONTAINING PROTEIN"/>
    <property type="match status" value="1"/>
</dbReference>
<feature type="transmembrane region" description="Helical" evidence="5">
    <location>
        <begin position="155"/>
        <end position="175"/>
    </location>
</feature>
<organism evidence="7 8">
    <name type="scientific">Flavobacterium psychrophilum</name>
    <dbReference type="NCBI Taxonomy" id="96345"/>
    <lineage>
        <taxon>Bacteria</taxon>
        <taxon>Pseudomonadati</taxon>
        <taxon>Bacteroidota</taxon>
        <taxon>Flavobacteriia</taxon>
        <taxon>Flavobacteriales</taxon>
        <taxon>Flavobacteriaceae</taxon>
        <taxon>Flavobacterium</taxon>
    </lineage>
</organism>
<keyword evidence="4 5" id="KW-0472">Membrane</keyword>
<evidence type="ECO:0000259" key="6">
    <source>
        <dbReference type="SMART" id="SM00752"/>
    </source>
</evidence>
<reference evidence="7 8" key="1">
    <citation type="submission" date="2020-07" db="EMBL/GenBank/DDBJ databases">
        <title>Genomic characterization of Flavobacterium psychrophilum strains.</title>
        <authorList>
            <person name="Castillo D."/>
            <person name="Jorgensen J."/>
            <person name="Middelboe M."/>
        </authorList>
    </citation>
    <scope>NUCLEOTIDE SEQUENCE [LARGE SCALE GENOMIC DNA]</scope>
    <source>
        <strain evidence="7 8">FPS-R7</strain>
    </source>
</reference>
<name>A0A7U2NG04_FLAPS</name>
<evidence type="ECO:0000256" key="2">
    <source>
        <dbReference type="ARBA" id="ARBA00022692"/>
    </source>
</evidence>
<sequence length="295" mass="34987">MNKPFDKKIGITILRVVLGIVILKDFINYFFNRNFLFNNKSIVSYETYLDITKHYNLNWLYIDFNNPDNTNIFCIIAIAFSLLFTLGVLKKLSTLLIFFLLFIFKIRVIYLIDGGDNVISVLLPFLFFTDSYSLIDKYEQFSQRIKSKYESYFNITSVLFSFAIMFQICIIYFFAALHKLSGQVWQDGTAIYYILNSEDFSASTLNFYLTKPVWLVYFFTWFTILFQFTFPFLVWVKKTKNIMLLIGVLFHLGIFFLMRIDNFSLVMLACYAIFLSDNEYKNINKKIQSKIFKND</sequence>
<dbReference type="SMART" id="SM00752">
    <property type="entry name" value="HTTM"/>
    <property type="match status" value="1"/>
</dbReference>
<feature type="domain" description="HTTM-like" evidence="6">
    <location>
        <begin position="2"/>
        <end position="279"/>
    </location>
</feature>
<keyword evidence="3 5" id="KW-1133">Transmembrane helix</keyword>